<organism evidence="2 3">
    <name type="scientific">Botryobasidium botryosum (strain FD-172 SS1)</name>
    <dbReference type="NCBI Taxonomy" id="930990"/>
    <lineage>
        <taxon>Eukaryota</taxon>
        <taxon>Fungi</taxon>
        <taxon>Dikarya</taxon>
        <taxon>Basidiomycota</taxon>
        <taxon>Agaricomycotina</taxon>
        <taxon>Agaricomycetes</taxon>
        <taxon>Cantharellales</taxon>
        <taxon>Botryobasidiaceae</taxon>
        <taxon>Botryobasidium</taxon>
    </lineage>
</organism>
<gene>
    <name evidence="2" type="ORF">BOTBODRAFT_478170</name>
</gene>
<proteinExistence type="predicted"/>
<evidence type="ECO:0000313" key="3">
    <source>
        <dbReference type="Proteomes" id="UP000027195"/>
    </source>
</evidence>
<dbReference type="HOGENOM" id="CLU_762885_0_0_1"/>
<feature type="region of interest" description="Disordered" evidence="1">
    <location>
        <begin position="246"/>
        <end position="286"/>
    </location>
</feature>
<reference evidence="3" key="1">
    <citation type="journal article" date="2014" name="Proc. Natl. Acad. Sci. U.S.A.">
        <title>Extensive sampling of basidiomycete genomes demonstrates inadequacy of the white-rot/brown-rot paradigm for wood decay fungi.</title>
        <authorList>
            <person name="Riley R."/>
            <person name="Salamov A.A."/>
            <person name="Brown D.W."/>
            <person name="Nagy L.G."/>
            <person name="Floudas D."/>
            <person name="Held B.W."/>
            <person name="Levasseur A."/>
            <person name="Lombard V."/>
            <person name="Morin E."/>
            <person name="Otillar R."/>
            <person name="Lindquist E.A."/>
            <person name="Sun H."/>
            <person name="LaButti K.M."/>
            <person name="Schmutz J."/>
            <person name="Jabbour D."/>
            <person name="Luo H."/>
            <person name="Baker S.E."/>
            <person name="Pisabarro A.G."/>
            <person name="Walton J.D."/>
            <person name="Blanchette R.A."/>
            <person name="Henrissat B."/>
            <person name="Martin F."/>
            <person name="Cullen D."/>
            <person name="Hibbett D.S."/>
            <person name="Grigoriev I.V."/>
        </authorList>
    </citation>
    <scope>NUCLEOTIDE SEQUENCE [LARGE SCALE GENOMIC DNA]</scope>
    <source>
        <strain evidence="3">FD-172 SS1</strain>
    </source>
</reference>
<sequence length="334" mass="36721">MSPESFVLPPPSAHTQSKYTTFASWQPPQSGDCLKLRLPDSTGILFRTPSRSKATSSSSKSRSKPKLQWVIVVSSMPIAREDGTIEAYKLNVYPMLSFGGPSGYDELSLLNKLKCLPIPPADPLRSSDFSYAPQLCIDGFVNSRLSWLHTDVQGFTYSVKDKIRHYTPHVRLPLDEMNGIAAFIHRLTPLLQEVTSYVVGPTGEGGGTGPGVGHTIEAYGGGNVFPVPTFTIHGWGGGAERADDMATPSCFDGNSVSPDFSRSTFDSDTDSSDTKSDEYDDPNSEEFMRIFSPERYTKFLQQRAAQELMAERIRMNSISAWRAEVQRLAADDSA</sequence>
<accession>A0A067MW31</accession>
<feature type="compositionally biased region" description="Low complexity" evidence="1">
    <location>
        <begin position="257"/>
        <end position="266"/>
    </location>
</feature>
<dbReference type="Proteomes" id="UP000027195">
    <property type="component" value="Unassembled WGS sequence"/>
</dbReference>
<dbReference type="AlphaFoldDB" id="A0A067MW31"/>
<evidence type="ECO:0000313" key="2">
    <source>
        <dbReference type="EMBL" id="KDQ18890.1"/>
    </source>
</evidence>
<protein>
    <submittedName>
        <fullName evidence="2">Uncharacterized protein</fullName>
    </submittedName>
</protein>
<keyword evidence="3" id="KW-1185">Reference proteome</keyword>
<dbReference type="EMBL" id="KL198020">
    <property type="protein sequence ID" value="KDQ18890.1"/>
    <property type="molecule type" value="Genomic_DNA"/>
</dbReference>
<name>A0A067MW31_BOTB1</name>
<dbReference type="InParanoid" id="A0A067MW31"/>
<evidence type="ECO:0000256" key="1">
    <source>
        <dbReference type="SAM" id="MobiDB-lite"/>
    </source>
</evidence>